<dbReference type="InterPro" id="IPR031165">
    <property type="entry name" value="GNAT_YJDJ"/>
</dbReference>
<accession>A0ABP7ZIV0</accession>
<feature type="domain" description="N-acetyltransferase" evidence="1">
    <location>
        <begin position="1"/>
        <end position="95"/>
    </location>
</feature>
<reference evidence="3" key="1">
    <citation type="journal article" date="2014" name="Int. J. Syst. Evol. Microbiol.">
        <title>Complete genome of a new Firmicutes species belonging to the dominant human colonic microbiota ('Ruminococcus bicirculans') reveals two chromosomes and a selective capacity to utilize plant glucans.</title>
        <authorList>
            <consortium name="NISC Comparative Sequencing Program"/>
            <person name="Wegmann U."/>
            <person name="Louis P."/>
            <person name="Goesmann A."/>
            <person name="Henrissat B."/>
            <person name="Duncan S.H."/>
            <person name="Flint H.J."/>
        </authorList>
    </citation>
    <scope>NUCLEOTIDE SEQUENCE</scope>
    <source>
        <strain evidence="3">JCM 17590</strain>
    </source>
</reference>
<sequence length="95" mass="10671">MSTEFIHDTEAHRYVMKVDGKLVSAADYTVNADRLAITHTFTDPMQRGHGYAGQVVTFAVDDIEKNSPQLKIVPMCWYAAKWFDEHPEKSGLLAG</sequence>
<dbReference type="Pfam" id="PF14542">
    <property type="entry name" value="Acetyltransf_CG"/>
    <property type="match status" value="1"/>
</dbReference>
<name>A0ABP7ZIV0_9MICO</name>
<dbReference type="InterPro" id="IPR000182">
    <property type="entry name" value="GNAT_dom"/>
</dbReference>
<dbReference type="PANTHER" id="PTHR31435:SF10">
    <property type="entry name" value="BSR4717 PROTEIN"/>
    <property type="match status" value="1"/>
</dbReference>
<dbReference type="PROSITE" id="PS51729">
    <property type="entry name" value="GNAT_YJDJ"/>
    <property type="match status" value="1"/>
</dbReference>
<proteinExistence type="predicted"/>
<protein>
    <recommendedName>
        <fullName evidence="5">N-acetyltransferase</fullName>
    </recommendedName>
</protein>
<gene>
    <name evidence="3" type="ORF">GCM10022286_13470</name>
</gene>
<evidence type="ECO:0000259" key="1">
    <source>
        <dbReference type="PROSITE" id="PS51186"/>
    </source>
</evidence>
<dbReference type="Gene3D" id="3.40.630.30">
    <property type="match status" value="1"/>
</dbReference>
<dbReference type="EMBL" id="BAABBV010000001">
    <property type="protein sequence ID" value="GAA4159300.1"/>
    <property type="molecule type" value="Genomic_DNA"/>
</dbReference>
<dbReference type="InterPro" id="IPR045057">
    <property type="entry name" value="Gcn5-rel_NAT"/>
</dbReference>
<dbReference type="InterPro" id="IPR016181">
    <property type="entry name" value="Acyl_CoA_acyltransferase"/>
</dbReference>
<comment type="caution">
    <text evidence="3">The sequence shown here is derived from an EMBL/GenBank/DDBJ whole genome shotgun (WGS) entry which is preliminary data.</text>
</comment>
<dbReference type="PROSITE" id="PS51186">
    <property type="entry name" value="GNAT"/>
    <property type="match status" value="1"/>
</dbReference>
<keyword evidence="4" id="KW-1185">Reference proteome</keyword>
<evidence type="ECO:0000313" key="4">
    <source>
        <dbReference type="Proteomes" id="UP001415169"/>
    </source>
</evidence>
<dbReference type="SUPFAM" id="SSF55729">
    <property type="entry name" value="Acyl-CoA N-acyltransferases (Nat)"/>
    <property type="match status" value="1"/>
</dbReference>
<dbReference type="RefSeq" id="WP_344790982.1">
    <property type="nucleotide sequence ID" value="NZ_BAABBV010000001.1"/>
</dbReference>
<feature type="domain" description="N-acetyltransferase" evidence="2">
    <location>
        <begin position="6"/>
        <end position="94"/>
    </location>
</feature>
<evidence type="ECO:0000313" key="3">
    <source>
        <dbReference type="EMBL" id="GAA4159300.1"/>
    </source>
</evidence>
<evidence type="ECO:0008006" key="5">
    <source>
        <dbReference type="Google" id="ProtNLM"/>
    </source>
</evidence>
<reference evidence="3" key="2">
    <citation type="submission" date="2023-12" db="EMBL/GenBank/DDBJ databases">
        <authorList>
            <person name="Sun Q."/>
            <person name="Inoue M."/>
        </authorList>
    </citation>
    <scope>NUCLEOTIDE SEQUENCE</scope>
    <source>
        <strain evidence="3">JCM 17590</strain>
    </source>
</reference>
<dbReference type="Proteomes" id="UP001415169">
    <property type="component" value="Unassembled WGS sequence"/>
</dbReference>
<organism evidence="3 4">
    <name type="scientific">Gryllotalpicola daejeonensis</name>
    <dbReference type="NCBI Taxonomy" id="993087"/>
    <lineage>
        <taxon>Bacteria</taxon>
        <taxon>Bacillati</taxon>
        <taxon>Actinomycetota</taxon>
        <taxon>Actinomycetes</taxon>
        <taxon>Micrococcales</taxon>
        <taxon>Microbacteriaceae</taxon>
        <taxon>Gryllotalpicola</taxon>
    </lineage>
</organism>
<dbReference type="PANTHER" id="PTHR31435">
    <property type="entry name" value="PROTEIN NATD1"/>
    <property type="match status" value="1"/>
</dbReference>
<evidence type="ECO:0000259" key="2">
    <source>
        <dbReference type="PROSITE" id="PS51729"/>
    </source>
</evidence>